<evidence type="ECO:0000256" key="1">
    <source>
        <dbReference type="SAM" id="Phobius"/>
    </source>
</evidence>
<accession>A0A1C7MMY1</accession>
<dbReference type="Proteomes" id="UP000092993">
    <property type="component" value="Unassembled WGS sequence"/>
</dbReference>
<keyword evidence="1" id="KW-0472">Membrane</keyword>
<reference evidence="2 3" key="1">
    <citation type="submission" date="2016-03" db="EMBL/GenBank/DDBJ databases">
        <title>Whole genome sequencing of Grifola frondosa 9006-11.</title>
        <authorList>
            <person name="Min B."/>
            <person name="Park H."/>
            <person name="Kim J.-G."/>
            <person name="Cho H."/>
            <person name="Oh Y.-L."/>
            <person name="Kong W.-S."/>
            <person name="Choi I.-G."/>
        </authorList>
    </citation>
    <scope>NUCLEOTIDE SEQUENCE [LARGE SCALE GENOMIC DNA]</scope>
    <source>
        <strain evidence="2 3">9006-11</strain>
    </source>
</reference>
<keyword evidence="1" id="KW-1133">Transmembrane helix</keyword>
<organism evidence="2 3">
    <name type="scientific">Grifola frondosa</name>
    <name type="common">Maitake</name>
    <name type="synonym">Polyporus frondosus</name>
    <dbReference type="NCBI Taxonomy" id="5627"/>
    <lineage>
        <taxon>Eukaryota</taxon>
        <taxon>Fungi</taxon>
        <taxon>Dikarya</taxon>
        <taxon>Basidiomycota</taxon>
        <taxon>Agaricomycotina</taxon>
        <taxon>Agaricomycetes</taxon>
        <taxon>Polyporales</taxon>
        <taxon>Grifolaceae</taxon>
        <taxon>Grifola</taxon>
    </lineage>
</organism>
<protein>
    <submittedName>
        <fullName evidence="2">Uncharacterized protein</fullName>
    </submittedName>
</protein>
<feature type="transmembrane region" description="Helical" evidence="1">
    <location>
        <begin position="50"/>
        <end position="68"/>
    </location>
</feature>
<keyword evidence="1" id="KW-0812">Transmembrane</keyword>
<proteinExistence type="predicted"/>
<dbReference type="AlphaFoldDB" id="A0A1C7MMY1"/>
<evidence type="ECO:0000313" key="2">
    <source>
        <dbReference type="EMBL" id="OBZ78211.1"/>
    </source>
</evidence>
<feature type="transmembrane region" description="Helical" evidence="1">
    <location>
        <begin position="234"/>
        <end position="256"/>
    </location>
</feature>
<name>A0A1C7MMY1_GRIFR</name>
<sequence>MSASDTDINLRGPNRTLSGCEDGEFDRLYINIDDKYLEDRYLKAKFCYQYGFFVPIMLFAFGAMALVQPQVELNAWEMTLPESQRRKLLIRLRLLELKTLTRILHIIMGIWSRFISTRAREITDYLDRDIIIHASGIADIDVNLRAGPNSGSDASASDDELNQLYMNVEGREVLAQYYYEYGLFTPLVLSAWGAWCLISPQVKLNAWELSLPEPQRQELLIRLRLLERKWATKCFYLFLVQTTVAVLLLLVAARLVEYRLLLVQAN</sequence>
<gene>
    <name evidence="2" type="ORF">A0H81_02488</name>
</gene>
<dbReference type="EMBL" id="LUGG01000002">
    <property type="protein sequence ID" value="OBZ78211.1"/>
    <property type="molecule type" value="Genomic_DNA"/>
</dbReference>
<keyword evidence="3" id="KW-1185">Reference proteome</keyword>
<comment type="caution">
    <text evidence="2">The sequence shown here is derived from an EMBL/GenBank/DDBJ whole genome shotgun (WGS) entry which is preliminary data.</text>
</comment>
<evidence type="ECO:0000313" key="3">
    <source>
        <dbReference type="Proteomes" id="UP000092993"/>
    </source>
</evidence>